<protein>
    <recommendedName>
        <fullName evidence="4">SPOR domain-containing protein</fullName>
    </recommendedName>
</protein>
<dbReference type="GO" id="GO:0009279">
    <property type="term" value="C:cell outer membrane"/>
    <property type="evidence" value="ECO:0007669"/>
    <property type="project" value="TreeGrafter"/>
</dbReference>
<dbReference type="InterPro" id="IPR036908">
    <property type="entry name" value="RlpA-like_sf"/>
</dbReference>
<keyword evidence="2" id="KW-0456">Lyase</keyword>
<evidence type="ECO:0000256" key="1">
    <source>
        <dbReference type="ARBA" id="ARBA00022729"/>
    </source>
</evidence>
<keyword evidence="1" id="KW-0732">Signal</keyword>
<evidence type="ECO:0000313" key="5">
    <source>
        <dbReference type="EMBL" id="SUZ72813.1"/>
    </source>
</evidence>
<reference evidence="5" key="1">
    <citation type="submission" date="2018-05" db="EMBL/GenBank/DDBJ databases">
        <authorList>
            <person name="Lanie J.A."/>
            <person name="Ng W.-L."/>
            <person name="Kazmierczak K.M."/>
            <person name="Andrzejewski T.M."/>
            <person name="Davidsen T.M."/>
            <person name="Wayne K.J."/>
            <person name="Tettelin H."/>
            <person name="Glass J.I."/>
            <person name="Rusch D."/>
            <person name="Podicherti R."/>
            <person name="Tsui H.-C.T."/>
            <person name="Winkler M.E."/>
        </authorList>
    </citation>
    <scope>NUCLEOTIDE SEQUENCE</scope>
</reference>
<dbReference type="NCBIfam" id="TIGR00413">
    <property type="entry name" value="rlpA"/>
    <property type="match status" value="1"/>
</dbReference>
<dbReference type="SUPFAM" id="SSF50685">
    <property type="entry name" value="Barwin-like endoglucanases"/>
    <property type="match status" value="1"/>
</dbReference>
<dbReference type="GO" id="GO:0016829">
    <property type="term" value="F:lyase activity"/>
    <property type="evidence" value="ECO:0007669"/>
    <property type="project" value="UniProtKB-KW"/>
</dbReference>
<dbReference type="EMBL" id="UINC01001159">
    <property type="protein sequence ID" value="SUZ72813.1"/>
    <property type="molecule type" value="Genomic_DNA"/>
</dbReference>
<accession>A0A381Q5A4</accession>
<dbReference type="GO" id="GO:0071555">
    <property type="term" value="P:cell wall organization"/>
    <property type="evidence" value="ECO:0007669"/>
    <property type="project" value="UniProtKB-KW"/>
</dbReference>
<dbReference type="PANTHER" id="PTHR34183">
    <property type="entry name" value="ENDOLYTIC PEPTIDOGLYCAN TRANSGLYCOSYLASE RLPA"/>
    <property type="match status" value="1"/>
</dbReference>
<dbReference type="AlphaFoldDB" id="A0A381Q5A4"/>
<dbReference type="SUPFAM" id="SSF110997">
    <property type="entry name" value="Sporulation related repeat"/>
    <property type="match status" value="1"/>
</dbReference>
<dbReference type="PROSITE" id="PS51257">
    <property type="entry name" value="PROKAR_LIPOPROTEIN"/>
    <property type="match status" value="1"/>
</dbReference>
<keyword evidence="3" id="KW-0961">Cell wall biogenesis/degradation</keyword>
<evidence type="ECO:0000259" key="4">
    <source>
        <dbReference type="PROSITE" id="PS51724"/>
    </source>
</evidence>
<dbReference type="InterPro" id="IPR012997">
    <property type="entry name" value="RplA"/>
</dbReference>
<dbReference type="PANTHER" id="PTHR34183:SF1">
    <property type="entry name" value="ENDOLYTIC PEPTIDOGLYCAN TRANSGLYCOSYLASE RLPA"/>
    <property type="match status" value="1"/>
</dbReference>
<feature type="domain" description="SPOR" evidence="4">
    <location>
        <begin position="203"/>
        <end position="284"/>
    </location>
</feature>
<dbReference type="HAMAP" id="MF_02071">
    <property type="entry name" value="RlpA"/>
    <property type="match status" value="1"/>
</dbReference>
<evidence type="ECO:0000256" key="3">
    <source>
        <dbReference type="ARBA" id="ARBA00023316"/>
    </source>
</evidence>
<dbReference type="Pfam" id="PF03330">
    <property type="entry name" value="DPBB_1"/>
    <property type="match status" value="1"/>
</dbReference>
<dbReference type="InterPro" id="IPR036680">
    <property type="entry name" value="SPOR-like_sf"/>
</dbReference>
<dbReference type="PROSITE" id="PS51724">
    <property type="entry name" value="SPOR"/>
    <property type="match status" value="1"/>
</dbReference>
<gene>
    <name evidence="5" type="ORF">METZ01_LOCUS25667</name>
</gene>
<dbReference type="Gene3D" id="3.30.70.1070">
    <property type="entry name" value="Sporulation related repeat"/>
    <property type="match status" value="1"/>
</dbReference>
<name>A0A381Q5A4_9ZZZZ</name>
<sequence>MNSILIKSGLVAAVMLAGCSTATVPTNPDATRYSIQKDRAPSGSLEISAIPEVIPEQVTRSMAGNRSPYTVFGDTYHVLPTEEGYSESGVASWYGEKFHGHKTSNGETFDMYKVSAAHKSLPIPSFLKVTNLNNNRSIVVRVNDRGPFHGDRIVDLSYAAALKLGYAKIGTARVQLDAIIVSGMERERTVVQKSLPNGEELKLSAPSNKYLQVGAFSELGRAKEVFNRLREMTNRPVFIREVISQSSGVLHRVRIGPVNDETEIRRLTQSLVAADLGRPYTVTD</sequence>
<dbReference type="Pfam" id="PF05036">
    <property type="entry name" value="SPOR"/>
    <property type="match status" value="1"/>
</dbReference>
<dbReference type="InterPro" id="IPR007730">
    <property type="entry name" value="SPOR-like_dom"/>
</dbReference>
<dbReference type="GO" id="GO:0042834">
    <property type="term" value="F:peptidoglycan binding"/>
    <property type="evidence" value="ECO:0007669"/>
    <property type="project" value="InterPro"/>
</dbReference>
<dbReference type="Gene3D" id="2.40.40.10">
    <property type="entry name" value="RlpA-like domain"/>
    <property type="match status" value="1"/>
</dbReference>
<evidence type="ECO:0000256" key="2">
    <source>
        <dbReference type="ARBA" id="ARBA00023239"/>
    </source>
</evidence>
<proteinExistence type="inferred from homology"/>
<dbReference type="InterPro" id="IPR034718">
    <property type="entry name" value="RlpA"/>
</dbReference>
<dbReference type="InterPro" id="IPR009009">
    <property type="entry name" value="RlpA-like_DPBB"/>
</dbReference>
<dbReference type="FunFam" id="2.40.40.10:FF:000003">
    <property type="entry name" value="Endolytic peptidoglycan transglycosylase RlpA"/>
    <property type="match status" value="1"/>
</dbReference>
<organism evidence="5">
    <name type="scientific">marine metagenome</name>
    <dbReference type="NCBI Taxonomy" id="408172"/>
    <lineage>
        <taxon>unclassified sequences</taxon>
        <taxon>metagenomes</taxon>
        <taxon>ecological metagenomes</taxon>
    </lineage>
</organism>
<dbReference type="CDD" id="cd22268">
    <property type="entry name" value="DPBB_RlpA-like"/>
    <property type="match status" value="1"/>
</dbReference>